<proteinExistence type="predicted"/>
<dbReference type="AlphaFoldDB" id="A0A5N7MVV0"/>
<dbReference type="Proteomes" id="UP000403266">
    <property type="component" value="Unassembled WGS sequence"/>
</dbReference>
<dbReference type="InterPro" id="IPR054189">
    <property type="entry name" value="DUF6894"/>
</dbReference>
<reference evidence="2 3" key="1">
    <citation type="journal article" date="2019" name="Syst. Appl. Microbiol.">
        <title>Microvirga tunisiensis sp. nov., a root nodule symbiotic bacterium isolated from Lupinus micranthus and L. luteus grown in Northern Tunisia.</title>
        <authorList>
            <person name="Msaddak A."/>
            <person name="Rejili M."/>
            <person name="Duran D."/>
            <person name="Mars M."/>
            <person name="Palacios J.M."/>
            <person name="Ruiz-Argueso T."/>
            <person name="Rey L."/>
            <person name="Imperial J."/>
        </authorList>
    </citation>
    <scope>NUCLEOTIDE SEQUENCE [LARGE SCALE GENOMIC DNA]</scope>
    <source>
        <strain evidence="2 3">Lmie10</strain>
    </source>
</reference>
<feature type="domain" description="DUF6894" evidence="1">
    <location>
        <begin position="2"/>
        <end position="70"/>
    </location>
</feature>
<comment type="caution">
    <text evidence="2">The sequence shown here is derived from an EMBL/GenBank/DDBJ whole genome shotgun (WGS) entry which is preliminary data.</text>
</comment>
<gene>
    <name evidence="2" type="ORF">FS320_37760</name>
</gene>
<evidence type="ECO:0000313" key="2">
    <source>
        <dbReference type="EMBL" id="MPR30589.1"/>
    </source>
</evidence>
<protein>
    <recommendedName>
        <fullName evidence="1">DUF6894 domain-containing protein</fullName>
    </recommendedName>
</protein>
<name>A0A5N7MVV0_9HYPH</name>
<dbReference type="Pfam" id="PF21834">
    <property type="entry name" value="DUF6894"/>
    <property type="match status" value="1"/>
</dbReference>
<dbReference type="RefSeq" id="WP_152717413.1">
    <property type="nucleotide sequence ID" value="NZ_VOSJ01000429.1"/>
</dbReference>
<dbReference type="OrthoDB" id="7933797at2"/>
<evidence type="ECO:0000259" key="1">
    <source>
        <dbReference type="Pfam" id="PF21834"/>
    </source>
</evidence>
<evidence type="ECO:0000313" key="3">
    <source>
        <dbReference type="Proteomes" id="UP000403266"/>
    </source>
</evidence>
<accession>A0A5N7MVV0</accession>
<organism evidence="2 3">
    <name type="scientific">Microvirga tunisiensis</name>
    <dbReference type="NCBI Taxonomy" id="2108360"/>
    <lineage>
        <taxon>Bacteria</taxon>
        <taxon>Pseudomonadati</taxon>
        <taxon>Pseudomonadota</taxon>
        <taxon>Alphaproteobacteria</taxon>
        <taxon>Hyphomicrobiales</taxon>
        <taxon>Methylobacteriaceae</taxon>
        <taxon>Microvirga</taxon>
    </lineage>
</organism>
<sequence length="81" mass="9055">MRWYFNLTDGIDIIHDNEGVEVSCPDEALLHARRAVEELSNDDPLASSEWQGWWLEIVDGSGVSVKSLPLDGPLCEPLLPH</sequence>
<keyword evidence="3" id="KW-1185">Reference proteome</keyword>
<dbReference type="EMBL" id="VOSK01000401">
    <property type="protein sequence ID" value="MPR30589.1"/>
    <property type="molecule type" value="Genomic_DNA"/>
</dbReference>